<accession>A0AAW1BK31</accession>
<sequence length="286" mass="31829">APRTDSSLDTTEIASAAEDELPDSNICFCYKRMFCIHQAKVDHSEHENEEIAVPRCHFLIPLRLLPFILALFLTLIIATAIALSVYFNCNGRFQCRSSFKCIDQTARCDGVFNCKDGEDEYRCVRLSGKRAVLQVFSFGTWRTVCSDGWKDNYGNVSCKYLGFSSFVSSSGFPVAAIENEFQKYFVTANHWLSADQLTSPQNATNLREECISGNVYYNDFIFSFCQHVVLGAGTPHVLSAEMCPCSSNGHGKPAFSFKDIICVGGQSSPHSGLLQQLTVFMSKHPI</sequence>
<evidence type="ECO:0000256" key="7">
    <source>
        <dbReference type="SAM" id="Phobius"/>
    </source>
</evidence>
<dbReference type="SMART" id="SM00202">
    <property type="entry name" value="SR"/>
    <property type="match status" value="1"/>
</dbReference>
<dbReference type="PROSITE" id="PS50287">
    <property type="entry name" value="SRCR_2"/>
    <property type="match status" value="1"/>
</dbReference>
<dbReference type="GO" id="GO:0008236">
    <property type="term" value="F:serine-type peptidase activity"/>
    <property type="evidence" value="ECO:0007669"/>
    <property type="project" value="UniProtKB-KW"/>
</dbReference>
<dbReference type="SMART" id="SM00192">
    <property type="entry name" value="LDLa"/>
    <property type="match status" value="1"/>
</dbReference>
<keyword evidence="10" id="KW-1185">Reference proteome</keyword>
<evidence type="ECO:0000256" key="5">
    <source>
        <dbReference type="PROSITE-ProRule" id="PRU00124"/>
    </source>
</evidence>
<dbReference type="Pfam" id="PF00057">
    <property type="entry name" value="Ldl_recept_a"/>
    <property type="match status" value="1"/>
</dbReference>
<keyword evidence="3" id="KW-0720">Serine protease</keyword>
<dbReference type="PROSITE" id="PS01209">
    <property type="entry name" value="LDLRA_1"/>
    <property type="match status" value="1"/>
</dbReference>
<evidence type="ECO:0000259" key="8">
    <source>
        <dbReference type="PROSITE" id="PS50287"/>
    </source>
</evidence>
<evidence type="ECO:0000256" key="3">
    <source>
        <dbReference type="ARBA" id="ARBA00022825"/>
    </source>
</evidence>
<dbReference type="InterPro" id="IPR001190">
    <property type="entry name" value="SRCR"/>
</dbReference>
<dbReference type="SUPFAM" id="SSF57424">
    <property type="entry name" value="LDL receptor-like module"/>
    <property type="match status" value="1"/>
</dbReference>
<feature type="transmembrane region" description="Helical" evidence="7">
    <location>
        <begin position="64"/>
        <end position="87"/>
    </location>
</feature>
<keyword evidence="1 9" id="KW-0645">Protease</keyword>
<keyword evidence="7" id="KW-0472">Membrane</keyword>
<feature type="non-terminal residue" evidence="9">
    <location>
        <position position="1"/>
    </location>
</feature>
<evidence type="ECO:0000256" key="6">
    <source>
        <dbReference type="PROSITE-ProRule" id="PRU00196"/>
    </source>
</evidence>
<dbReference type="Gene3D" id="4.10.400.10">
    <property type="entry name" value="Low-density Lipoprotein Receptor"/>
    <property type="match status" value="1"/>
</dbReference>
<keyword evidence="4 5" id="KW-1015">Disulfide bond</keyword>
<gene>
    <name evidence="9" type="ORF">NXF25_010431</name>
</gene>
<feature type="domain" description="SRCR" evidence="8">
    <location>
        <begin position="112"/>
        <end position="169"/>
    </location>
</feature>
<evidence type="ECO:0000256" key="4">
    <source>
        <dbReference type="ARBA" id="ARBA00023157"/>
    </source>
</evidence>
<reference evidence="9 10" key="1">
    <citation type="journal article" date="2024" name="Proc. Natl. Acad. Sci. U.S.A.">
        <title>The genetic regulatory architecture and epigenomic basis for age-related changes in rattlesnake venom.</title>
        <authorList>
            <person name="Hogan M.P."/>
            <person name="Holding M.L."/>
            <person name="Nystrom G.S."/>
            <person name="Colston T.J."/>
            <person name="Bartlett D.A."/>
            <person name="Mason A.J."/>
            <person name="Ellsworth S.A."/>
            <person name="Rautsaw R.M."/>
            <person name="Lawrence K.C."/>
            <person name="Strickland J.L."/>
            <person name="He B."/>
            <person name="Fraser P."/>
            <person name="Margres M.J."/>
            <person name="Gilbert D.M."/>
            <person name="Gibbs H.L."/>
            <person name="Parkinson C.L."/>
            <person name="Rokyta D.R."/>
        </authorList>
    </citation>
    <scope>NUCLEOTIDE SEQUENCE [LARGE SCALE GENOMIC DNA]</scope>
    <source>
        <strain evidence="9">DRR0105</strain>
    </source>
</reference>
<keyword evidence="2" id="KW-0378">Hydrolase</keyword>
<evidence type="ECO:0000313" key="10">
    <source>
        <dbReference type="Proteomes" id="UP001474421"/>
    </source>
</evidence>
<dbReference type="Proteomes" id="UP001474421">
    <property type="component" value="Unassembled WGS sequence"/>
</dbReference>
<evidence type="ECO:0000256" key="2">
    <source>
        <dbReference type="ARBA" id="ARBA00022801"/>
    </source>
</evidence>
<dbReference type="InterPro" id="IPR036055">
    <property type="entry name" value="LDL_receptor-like_sf"/>
</dbReference>
<dbReference type="PROSITE" id="PS50068">
    <property type="entry name" value="LDLRA_2"/>
    <property type="match status" value="1"/>
</dbReference>
<comment type="caution">
    <text evidence="9">The sequence shown here is derived from an EMBL/GenBank/DDBJ whole genome shotgun (WGS) entry which is preliminary data.</text>
</comment>
<protein>
    <submittedName>
        <fullName evidence="9">Tmprss3: Transmembrane protease serine 3</fullName>
    </submittedName>
</protein>
<dbReference type="Pfam" id="PF15494">
    <property type="entry name" value="SRCR_2"/>
    <property type="match status" value="1"/>
</dbReference>
<organism evidence="9 10">
    <name type="scientific">Crotalus adamanteus</name>
    <name type="common">Eastern diamondback rattlesnake</name>
    <dbReference type="NCBI Taxonomy" id="8729"/>
    <lineage>
        <taxon>Eukaryota</taxon>
        <taxon>Metazoa</taxon>
        <taxon>Chordata</taxon>
        <taxon>Craniata</taxon>
        <taxon>Vertebrata</taxon>
        <taxon>Euteleostomi</taxon>
        <taxon>Lepidosauria</taxon>
        <taxon>Squamata</taxon>
        <taxon>Bifurcata</taxon>
        <taxon>Unidentata</taxon>
        <taxon>Episquamata</taxon>
        <taxon>Toxicofera</taxon>
        <taxon>Serpentes</taxon>
        <taxon>Colubroidea</taxon>
        <taxon>Viperidae</taxon>
        <taxon>Crotalinae</taxon>
        <taxon>Crotalus</taxon>
    </lineage>
</organism>
<dbReference type="InterPro" id="IPR023415">
    <property type="entry name" value="LDLR_class-A_CS"/>
</dbReference>
<dbReference type="InterPro" id="IPR002172">
    <property type="entry name" value="LDrepeatLR_classA_rpt"/>
</dbReference>
<dbReference type="SUPFAM" id="SSF56487">
    <property type="entry name" value="SRCR-like"/>
    <property type="match status" value="1"/>
</dbReference>
<dbReference type="Gene3D" id="3.10.250.10">
    <property type="entry name" value="SRCR-like domain"/>
    <property type="match status" value="1"/>
</dbReference>
<feature type="disulfide bond" evidence="5">
    <location>
        <begin position="108"/>
        <end position="123"/>
    </location>
</feature>
<dbReference type="GO" id="GO:0016020">
    <property type="term" value="C:membrane"/>
    <property type="evidence" value="ECO:0007669"/>
    <property type="project" value="InterPro"/>
</dbReference>
<dbReference type="CDD" id="cd00112">
    <property type="entry name" value="LDLa"/>
    <property type="match status" value="1"/>
</dbReference>
<dbReference type="InterPro" id="IPR036772">
    <property type="entry name" value="SRCR-like_dom_sf"/>
</dbReference>
<name>A0AAW1BK31_CROAD</name>
<dbReference type="EMBL" id="JAOTOJ010000004">
    <property type="protein sequence ID" value="KAK9402075.1"/>
    <property type="molecule type" value="Genomic_DNA"/>
</dbReference>
<dbReference type="AlphaFoldDB" id="A0AAW1BK31"/>
<proteinExistence type="predicted"/>
<evidence type="ECO:0000313" key="9">
    <source>
        <dbReference type="EMBL" id="KAK9402075.1"/>
    </source>
</evidence>
<evidence type="ECO:0000256" key="1">
    <source>
        <dbReference type="ARBA" id="ARBA00022670"/>
    </source>
</evidence>
<dbReference type="GO" id="GO:0006508">
    <property type="term" value="P:proteolysis"/>
    <property type="evidence" value="ECO:0007669"/>
    <property type="project" value="UniProtKB-KW"/>
</dbReference>
<keyword evidence="7" id="KW-1133">Transmembrane helix</keyword>
<comment type="caution">
    <text evidence="6">Lacks conserved residue(s) required for the propagation of feature annotation.</text>
</comment>
<feature type="disulfide bond" evidence="5">
    <location>
        <begin position="89"/>
        <end position="101"/>
    </location>
</feature>
<keyword evidence="7 9" id="KW-0812">Transmembrane</keyword>